<feature type="transmembrane region" description="Helical" evidence="14">
    <location>
        <begin position="260"/>
        <end position="276"/>
    </location>
</feature>
<dbReference type="GO" id="GO:0071555">
    <property type="term" value="P:cell wall organization"/>
    <property type="evidence" value="ECO:0007669"/>
    <property type="project" value="UniProtKB-KW"/>
</dbReference>
<comment type="caution">
    <text evidence="15">The sequence shown here is derived from an EMBL/GenBank/DDBJ whole genome shotgun (WGS) entry which is preliminary data.</text>
</comment>
<gene>
    <name evidence="15" type="primary">uppP_1</name>
    <name evidence="14" type="synonym">uppP</name>
    <name evidence="15" type="ORF">WG78_00455</name>
</gene>
<evidence type="ECO:0000256" key="10">
    <source>
        <dbReference type="ARBA" id="ARBA00023251"/>
    </source>
</evidence>
<keyword evidence="6 14" id="KW-0812">Transmembrane</keyword>
<keyword evidence="16" id="KW-1185">Reference proteome</keyword>
<dbReference type="STRING" id="857265.WG78_00455"/>
<dbReference type="RefSeq" id="WP_083458656.1">
    <property type="nucleotide sequence ID" value="NZ_LAQT01000001.1"/>
</dbReference>
<name>A0A0N0XKY3_9NEIS</name>
<feature type="transmembrane region" description="Helical" evidence="14">
    <location>
        <begin position="114"/>
        <end position="136"/>
    </location>
</feature>
<dbReference type="PATRIC" id="fig|857265.3.peg.97"/>
<keyword evidence="14" id="KW-0573">Peptidoglycan synthesis</keyword>
<evidence type="ECO:0000256" key="9">
    <source>
        <dbReference type="ARBA" id="ARBA00023136"/>
    </source>
</evidence>
<dbReference type="PANTHER" id="PTHR30622">
    <property type="entry name" value="UNDECAPRENYL-DIPHOSPHATASE"/>
    <property type="match status" value="1"/>
</dbReference>
<keyword evidence="5 14" id="KW-1003">Cell membrane</keyword>
<dbReference type="EC" id="3.6.1.27" evidence="3 14"/>
<sequence length="277" mass="30157">MSTTVESILFAIMQGVSELFPVSSLGHGVIVPELLHWQLDRQSPQFLPFMVVLHLGTALALLWYFRHDWIALFADFFRGGGRPSHPAARPLWLVAVATIPAGVLGLLLEKKIRLLFGNSTIVLAFLVLNGFVLIAGDAFSRRRQRGRALESLSFRQAFKIGIAQSLALIPGLSRSGTTLIGGLSQGLDYASAARFSFLLATPVILAAGLHEVPLLWREAGQLPLGLIFGCGVLSGVCAYISTWLLMKYFNTHEVKALRPFGYYCIAIGVIGLVLKLA</sequence>
<dbReference type="GO" id="GO:0050380">
    <property type="term" value="F:undecaprenyl-diphosphatase activity"/>
    <property type="evidence" value="ECO:0007669"/>
    <property type="project" value="UniProtKB-UniRule"/>
</dbReference>
<dbReference type="HAMAP" id="MF_01006">
    <property type="entry name" value="Undec_diphosphatase"/>
    <property type="match status" value="1"/>
</dbReference>
<evidence type="ECO:0000256" key="7">
    <source>
        <dbReference type="ARBA" id="ARBA00022801"/>
    </source>
</evidence>
<dbReference type="Pfam" id="PF02673">
    <property type="entry name" value="BacA"/>
    <property type="match status" value="1"/>
</dbReference>
<dbReference type="OrthoDB" id="9808289at2"/>
<keyword evidence="14" id="KW-0961">Cell wall biogenesis/degradation</keyword>
<dbReference type="InterPro" id="IPR003824">
    <property type="entry name" value="UppP"/>
</dbReference>
<comment type="miscellaneous">
    <text evidence="14">Bacitracin is thought to be involved in the inhibition of peptidoglycan synthesis by sequestering undecaprenyl diphosphate, thereby reducing the pool of lipid carrier available.</text>
</comment>
<feature type="transmembrane region" description="Helical" evidence="14">
    <location>
        <begin position="224"/>
        <end position="245"/>
    </location>
</feature>
<evidence type="ECO:0000313" key="16">
    <source>
        <dbReference type="Proteomes" id="UP000037939"/>
    </source>
</evidence>
<evidence type="ECO:0000256" key="8">
    <source>
        <dbReference type="ARBA" id="ARBA00022989"/>
    </source>
</evidence>
<protein>
    <recommendedName>
        <fullName evidence="4 14">Undecaprenyl-diphosphatase</fullName>
        <ecNumber evidence="3 14">3.6.1.27</ecNumber>
    </recommendedName>
    <alternativeName>
        <fullName evidence="12 14">Bacitracin resistance protein</fullName>
    </alternativeName>
    <alternativeName>
        <fullName evidence="11 14">Undecaprenyl pyrophosphate phosphatase</fullName>
    </alternativeName>
</protein>
<dbReference type="GO" id="GO:0008360">
    <property type="term" value="P:regulation of cell shape"/>
    <property type="evidence" value="ECO:0007669"/>
    <property type="project" value="UniProtKB-KW"/>
</dbReference>
<dbReference type="EMBL" id="LAQT01000001">
    <property type="protein sequence ID" value="KPC55084.1"/>
    <property type="molecule type" value="Genomic_DNA"/>
</dbReference>
<keyword evidence="14" id="KW-0133">Cell shape</keyword>
<evidence type="ECO:0000256" key="12">
    <source>
        <dbReference type="ARBA" id="ARBA00032932"/>
    </source>
</evidence>
<evidence type="ECO:0000256" key="5">
    <source>
        <dbReference type="ARBA" id="ARBA00022475"/>
    </source>
</evidence>
<comment type="catalytic activity">
    <reaction evidence="13 14">
        <text>di-trans,octa-cis-undecaprenyl diphosphate + H2O = di-trans,octa-cis-undecaprenyl phosphate + phosphate + H(+)</text>
        <dbReference type="Rhea" id="RHEA:28094"/>
        <dbReference type="ChEBI" id="CHEBI:15377"/>
        <dbReference type="ChEBI" id="CHEBI:15378"/>
        <dbReference type="ChEBI" id="CHEBI:43474"/>
        <dbReference type="ChEBI" id="CHEBI:58405"/>
        <dbReference type="ChEBI" id="CHEBI:60392"/>
        <dbReference type="EC" id="3.6.1.27"/>
    </reaction>
</comment>
<evidence type="ECO:0000256" key="11">
    <source>
        <dbReference type="ARBA" id="ARBA00032707"/>
    </source>
</evidence>
<keyword evidence="10 14" id="KW-0046">Antibiotic resistance</keyword>
<dbReference type="AlphaFoldDB" id="A0A0N0XKY3"/>
<evidence type="ECO:0000256" key="3">
    <source>
        <dbReference type="ARBA" id="ARBA00012374"/>
    </source>
</evidence>
<dbReference type="NCBIfam" id="NF001397">
    <property type="entry name" value="PRK00281.3-4"/>
    <property type="match status" value="1"/>
</dbReference>
<evidence type="ECO:0000313" key="15">
    <source>
        <dbReference type="EMBL" id="KPC55084.1"/>
    </source>
</evidence>
<feature type="transmembrane region" description="Helical" evidence="14">
    <location>
        <begin position="46"/>
        <end position="65"/>
    </location>
</feature>
<accession>A0A0N0XKY3</accession>
<evidence type="ECO:0000256" key="2">
    <source>
        <dbReference type="ARBA" id="ARBA00010621"/>
    </source>
</evidence>
<dbReference type="Proteomes" id="UP000037939">
    <property type="component" value="Unassembled WGS sequence"/>
</dbReference>
<feature type="transmembrane region" description="Helical" evidence="14">
    <location>
        <begin position="86"/>
        <end position="108"/>
    </location>
</feature>
<reference evidence="15 16" key="1">
    <citation type="submission" date="2015-07" db="EMBL/GenBank/DDBJ databases">
        <title>Draft genome sequence of the Amantichitinum ursilacus IGB-41, a new chitin-degrading bacterium.</title>
        <authorList>
            <person name="Kirstahler P."/>
            <person name="Guenther M."/>
            <person name="Grumaz C."/>
            <person name="Rupp S."/>
            <person name="Zibek S."/>
            <person name="Sohn K."/>
        </authorList>
    </citation>
    <scope>NUCLEOTIDE SEQUENCE [LARGE SCALE GENOMIC DNA]</scope>
    <source>
        <strain evidence="15 16">IGB-41</strain>
    </source>
</reference>
<comment type="subcellular location">
    <subcellularLocation>
        <location evidence="1 14">Cell membrane</location>
        <topology evidence="1 14">Multi-pass membrane protein</topology>
    </subcellularLocation>
</comment>
<dbReference type="GO" id="GO:0005886">
    <property type="term" value="C:plasma membrane"/>
    <property type="evidence" value="ECO:0007669"/>
    <property type="project" value="UniProtKB-SubCell"/>
</dbReference>
<comment type="function">
    <text evidence="14">Catalyzes the dephosphorylation of undecaprenyl diphosphate (UPP). Confers resistance to bacitracin.</text>
</comment>
<dbReference type="GO" id="GO:0009252">
    <property type="term" value="P:peptidoglycan biosynthetic process"/>
    <property type="evidence" value="ECO:0007669"/>
    <property type="project" value="UniProtKB-KW"/>
</dbReference>
<feature type="transmembrane region" description="Helical" evidence="14">
    <location>
        <begin position="193"/>
        <end position="212"/>
    </location>
</feature>
<proteinExistence type="inferred from homology"/>
<evidence type="ECO:0000256" key="6">
    <source>
        <dbReference type="ARBA" id="ARBA00022692"/>
    </source>
</evidence>
<dbReference type="GO" id="GO:0046677">
    <property type="term" value="P:response to antibiotic"/>
    <property type="evidence" value="ECO:0007669"/>
    <property type="project" value="UniProtKB-UniRule"/>
</dbReference>
<evidence type="ECO:0000256" key="13">
    <source>
        <dbReference type="ARBA" id="ARBA00047594"/>
    </source>
</evidence>
<keyword evidence="8 14" id="KW-1133">Transmembrane helix</keyword>
<organism evidence="15 16">
    <name type="scientific">Amantichitinum ursilacus</name>
    <dbReference type="NCBI Taxonomy" id="857265"/>
    <lineage>
        <taxon>Bacteria</taxon>
        <taxon>Pseudomonadati</taxon>
        <taxon>Pseudomonadota</taxon>
        <taxon>Betaproteobacteria</taxon>
        <taxon>Neisseriales</taxon>
        <taxon>Chitinibacteraceae</taxon>
        <taxon>Amantichitinum</taxon>
    </lineage>
</organism>
<keyword evidence="7 14" id="KW-0378">Hydrolase</keyword>
<evidence type="ECO:0000256" key="14">
    <source>
        <dbReference type="HAMAP-Rule" id="MF_01006"/>
    </source>
</evidence>
<dbReference type="PANTHER" id="PTHR30622:SF4">
    <property type="entry name" value="UNDECAPRENYL-DIPHOSPHATASE"/>
    <property type="match status" value="1"/>
</dbReference>
<evidence type="ECO:0000256" key="1">
    <source>
        <dbReference type="ARBA" id="ARBA00004651"/>
    </source>
</evidence>
<comment type="similarity">
    <text evidence="2 14">Belongs to the UppP family.</text>
</comment>
<keyword evidence="9 14" id="KW-0472">Membrane</keyword>
<evidence type="ECO:0000256" key="4">
    <source>
        <dbReference type="ARBA" id="ARBA00021581"/>
    </source>
</evidence>